<name>A0ABS9H236_9BACL</name>
<organism evidence="11 12">
    <name type="scientific">Pseudalkalibacillus berkeleyi</name>
    <dbReference type="NCBI Taxonomy" id="1069813"/>
    <lineage>
        <taxon>Bacteria</taxon>
        <taxon>Bacillati</taxon>
        <taxon>Bacillota</taxon>
        <taxon>Bacilli</taxon>
        <taxon>Bacillales</taxon>
        <taxon>Fictibacillaceae</taxon>
        <taxon>Pseudalkalibacillus</taxon>
    </lineage>
</organism>
<evidence type="ECO:0000256" key="5">
    <source>
        <dbReference type="ARBA" id="ARBA00022741"/>
    </source>
</evidence>
<keyword evidence="12" id="KW-1185">Reference proteome</keyword>
<dbReference type="Pfam" id="PF00512">
    <property type="entry name" value="HisKA"/>
    <property type="match status" value="1"/>
</dbReference>
<protein>
    <recommendedName>
        <fullName evidence="2">histidine kinase</fullName>
        <ecNumber evidence="2">2.7.13.3</ecNumber>
    </recommendedName>
</protein>
<keyword evidence="9" id="KW-0812">Transmembrane</keyword>
<comment type="catalytic activity">
    <reaction evidence="1">
        <text>ATP + protein L-histidine = ADP + protein N-phospho-L-histidine.</text>
        <dbReference type="EC" id="2.7.13.3"/>
    </reaction>
</comment>
<keyword evidence="9" id="KW-1133">Transmembrane helix</keyword>
<keyword evidence="6" id="KW-0418">Kinase</keyword>
<feature type="transmembrane region" description="Helical" evidence="9">
    <location>
        <begin position="121"/>
        <end position="144"/>
    </location>
</feature>
<evidence type="ECO:0000256" key="6">
    <source>
        <dbReference type="ARBA" id="ARBA00022777"/>
    </source>
</evidence>
<dbReference type="PROSITE" id="PS50109">
    <property type="entry name" value="HIS_KIN"/>
    <property type="match status" value="1"/>
</dbReference>
<gene>
    <name evidence="11" type="ORF">L2716_14930</name>
</gene>
<dbReference type="Gene3D" id="1.10.287.130">
    <property type="match status" value="1"/>
</dbReference>
<evidence type="ECO:0000256" key="4">
    <source>
        <dbReference type="ARBA" id="ARBA00022679"/>
    </source>
</evidence>
<dbReference type="InterPro" id="IPR003661">
    <property type="entry name" value="HisK_dim/P_dom"/>
</dbReference>
<dbReference type="Pfam" id="PF02518">
    <property type="entry name" value="HATPase_c"/>
    <property type="match status" value="1"/>
</dbReference>
<dbReference type="PANTHER" id="PTHR43065">
    <property type="entry name" value="SENSOR HISTIDINE KINASE"/>
    <property type="match status" value="1"/>
</dbReference>
<dbReference type="EMBL" id="JAKIJS010000001">
    <property type="protein sequence ID" value="MCF6139032.1"/>
    <property type="molecule type" value="Genomic_DNA"/>
</dbReference>
<feature type="transmembrane region" description="Helical" evidence="9">
    <location>
        <begin position="6"/>
        <end position="23"/>
    </location>
</feature>
<evidence type="ECO:0000313" key="11">
    <source>
        <dbReference type="EMBL" id="MCF6139032.1"/>
    </source>
</evidence>
<keyword evidence="7 11" id="KW-0067">ATP-binding</keyword>
<dbReference type="InterPro" id="IPR004358">
    <property type="entry name" value="Sig_transdc_His_kin-like_C"/>
</dbReference>
<sequence>MSKFFFILLFSVILTMTLPAVYSTEFSYDLRIIPIIIAFIYGGMKPGLSLTAVMLGLTYFLNPTMFFPTLGNYIVASVILIYLHKKYHKQTNKNKVIILSVFYLLIAASRGIFLLQEGYTYQFSISLFLSFVTLITLISVIMLIETLRKQITLHRELEHIEKMNAISQLAASVAHEIRNPMTTVRGFLQILSTSKDIPETDRSFISISIEELDRAQTIINEYLSLSKPQESALEVVDFSKVINDSIQVISTYAIINNVEISKAIDEEIRMKCYKHEIQQVFINIMKNGIESMDSNGRMHVAATRQNKYVKIIIQDNGCGIPKEQLKSLGTPYHSTKEQGTGLGLTVSYEIIKRMNGSIDVHSKVGQGTTFTILLPTTD</sequence>
<dbReference type="InterPro" id="IPR036097">
    <property type="entry name" value="HisK_dim/P_sf"/>
</dbReference>
<dbReference type="InterPro" id="IPR005467">
    <property type="entry name" value="His_kinase_dom"/>
</dbReference>
<keyword evidence="5" id="KW-0547">Nucleotide-binding</keyword>
<dbReference type="PRINTS" id="PR00344">
    <property type="entry name" value="BCTRLSENSOR"/>
</dbReference>
<evidence type="ECO:0000259" key="10">
    <source>
        <dbReference type="PROSITE" id="PS50109"/>
    </source>
</evidence>
<evidence type="ECO:0000256" key="7">
    <source>
        <dbReference type="ARBA" id="ARBA00022840"/>
    </source>
</evidence>
<dbReference type="SUPFAM" id="SSF47384">
    <property type="entry name" value="Homodimeric domain of signal transducing histidine kinase"/>
    <property type="match status" value="1"/>
</dbReference>
<reference evidence="11 12" key="1">
    <citation type="submission" date="2022-01" db="EMBL/GenBank/DDBJ databases">
        <title>Alkalihalobacillus sp. EGI L200015, a novel bacterium isolated from a salt lake sediment.</title>
        <authorList>
            <person name="Gao L."/>
            <person name="Fang B.-Z."/>
            <person name="Li W.-J."/>
        </authorList>
    </citation>
    <scope>NUCLEOTIDE SEQUENCE [LARGE SCALE GENOMIC DNA]</scope>
    <source>
        <strain evidence="11 12">KCTC 12718</strain>
    </source>
</reference>
<evidence type="ECO:0000256" key="2">
    <source>
        <dbReference type="ARBA" id="ARBA00012438"/>
    </source>
</evidence>
<keyword evidence="9" id="KW-0472">Membrane</keyword>
<dbReference type="InterPro" id="IPR036890">
    <property type="entry name" value="HATPase_C_sf"/>
</dbReference>
<dbReference type="PANTHER" id="PTHR43065:SF46">
    <property type="entry name" value="C4-DICARBOXYLATE TRANSPORT SENSOR PROTEIN DCTB"/>
    <property type="match status" value="1"/>
</dbReference>
<keyword evidence="3" id="KW-0597">Phosphoprotein</keyword>
<comment type="caution">
    <text evidence="11">The sequence shown here is derived from an EMBL/GenBank/DDBJ whole genome shotgun (WGS) entry which is preliminary data.</text>
</comment>
<dbReference type="GO" id="GO:0005524">
    <property type="term" value="F:ATP binding"/>
    <property type="evidence" value="ECO:0007669"/>
    <property type="project" value="UniProtKB-KW"/>
</dbReference>
<keyword evidence="4" id="KW-0808">Transferase</keyword>
<evidence type="ECO:0000313" key="12">
    <source>
        <dbReference type="Proteomes" id="UP001649381"/>
    </source>
</evidence>
<dbReference type="Proteomes" id="UP001649381">
    <property type="component" value="Unassembled WGS sequence"/>
</dbReference>
<accession>A0ABS9H236</accession>
<dbReference type="Gene3D" id="3.30.565.10">
    <property type="entry name" value="Histidine kinase-like ATPase, C-terminal domain"/>
    <property type="match status" value="1"/>
</dbReference>
<feature type="transmembrane region" description="Helical" evidence="9">
    <location>
        <begin position="65"/>
        <end position="84"/>
    </location>
</feature>
<proteinExistence type="predicted"/>
<feature type="domain" description="Histidine kinase" evidence="10">
    <location>
        <begin position="172"/>
        <end position="378"/>
    </location>
</feature>
<dbReference type="EC" id="2.7.13.3" evidence="2"/>
<keyword evidence="8" id="KW-0902">Two-component regulatory system</keyword>
<evidence type="ECO:0000256" key="9">
    <source>
        <dbReference type="SAM" id="Phobius"/>
    </source>
</evidence>
<feature type="transmembrane region" description="Helical" evidence="9">
    <location>
        <begin position="35"/>
        <end position="59"/>
    </location>
</feature>
<evidence type="ECO:0000256" key="3">
    <source>
        <dbReference type="ARBA" id="ARBA00022553"/>
    </source>
</evidence>
<dbReference type="InterPro" id="IPR003594">
    <property type="entry name" value="HATPase_dom"/>
</dbReference>
<feature type="transmembrane region" description="Helical" evidence="9">
    <location>
        <begin position="96"/>
        <end position="115"/>
    </location>
</feature>
<dbReference type="SMART" id="SM00387">
    <property type="entry name" value="HATPase_c"/>
    <property type="match status" value="1"/>
</dbReference>
<dbReference type="RefSeq" id="WP_236337656.1">
    <property type="nucleotide sequence ID" value="NZ_JAKIJS010000001.1"/>
</dbReference>
<dbReference type="CDD" id="cd00082">
    <property type="entry name" value="HisKA"/>
    <property type="match status" value="1"/>
</dbReference>
<dbReference type="SMART" id="SM00388">
    <property type="entry name" value="HisKA"/>
    <property type="match status" value="1"/>
</dbReference>
<dbReference type="SUPFAM" id="SSF55874">
    <property type="entry name" value="ATPase domain of HSP90 chaperone/DNA topoisomerase II/histidine kinase"/>
    <property type="match status" value="1"/>
</dbReference>
<evidence type="ECO:0000256" key="1">
    <source>
        <dbReference type="ARBA" id="ARBA00000085"/>
    </source>
</evidence>
<evidence type="ECO:0000256" key="8">
    <source>
        <dbReference type="ARBA" id="ARBA00023012"/>
    </source>
</evidence>